<evidence type="ECO:0000256" key="3">
    <source>
        <dbReference type="RuleBase" id="RU000363"/>
    </source>
</evidence>
<evidence type="ECO:0000256" key="2">
    <source>
        <dbReference type="ARBA" id="ARBA00023002"/>
    </source>
</evidence>
<evidence type="ECO:0000313" key="4">
    <source>
        <dbReference type="EMBL" id="KAF7768256.1"/>
    </source>
</evidence>
<dbReference type="Pfam" id="PF00106">
    <property type="entry name" value="adh_short"/>
    <property type="match status" value="1"/>
</dbReference>
<dbReference type="InterPro" id="IPR036291">
    <property type="entry name" value="NAD(P)-bd_dom_sf"/>
</dbReference>
<dbReference type="EMBL" id="JABXXO010000010">
    <property type="protein sequence ID" value="KAF7768256.1"/>
    <property type="molecule type" value="Genomic_DNA"/>
</dbReference>
<keyword evidence="2" id="KW-0560">Oxidoreductase</keyword>
<dbReference type="Proteomes" id="UP000629468">
    <property type="component" value="Unassembled WGS sequence"/>
</dbReference>
<organism evidence="4 5">
    <name type="scientific">Agaricus bisporus var. burnettii</name>
    <dbReference type="NCBI Taxonomy" id="192524"/>
    <lineage>
        <taxon>Eukaryota</taxon>
        <taxon>Fungi</taxon>
        <taxon>Dikarya</taxon>
        <taxon>Basidiomycota</taxon>
        <taxon>Agaricomycotina</taxon>
        <taxon>Agaricomycetes</taxon>
        <taxon>Agaricomycetidae</taxon>
        <taxon>Agaricales</taxon>
        <taxon>Agaricineae</taxon>
        <taxon>Agaricaceae</taxon>
        <taxon>Agaricus</taxon>
    </lineage>
</organism>
<comment type="similarity">
    <text evidence="1 3">Belongs to the short-chain dehydrogenases/reductases (SDR) family.</text>
</comment>
<dbReference type="PRINTS" id="PR00080">
    <property type="entry name" value="SDRFAMILY"/>
</dbReference>
<evidence type="ECO:0000256" key="1">
    <source>
        <dbReference type="ARBA" id="ARBA00006484"/>
    </source>
</evidence>
<evidence type="ECO:0000313" key="5">
    <source>
        <dbReference type="Proteomes" id="UP000629468"/>
    </source>
</evidence>
<protein>
    <recommendedName>
        <fullName evidence="6">NAD(P)-binding protein</fullName>
    </recommendedName>
</protein>
<name>A0A8H7C876_AGABI</name>
<comment type="caution">
    <text evidence="4">The sequence shown here is derived from an EMBL/GenBank/DDBJ whole genome shotgun (WGS) entry which is preliminary data.</text>
</comment>
<dbReference type="GO" id="GO:0050664">
    <property type="term" value="F:oxidoreductase activity, acting on NAD(P)H, oxygen as acceptor"/>
    <property type="evidence" value="ECO:0007669"/>
    <property type="project" value="TreeGrafter"/>
</dbReference>
<evidence type="ECO:0008006" key="6">
    <source>
        <dbReference type="Google" id="ProtNLM"/>
    </source>
</evidence>
<dbReference type="SUPFAM" id="SSF51735">
    <property type="entry name" value="NAD(P)-binding Rossmann-fold domains"/>
    <property type="match status" value="1"/>
</dbReference>
<dbReference type="AlphaFoldDB" id="A0A8H7C876"/>
<reference evidence="4 5" key="1">
    <citation type="journal article" name="Sci. Rep.">
        <title>Telomere-to-telomere assembled and centromere annotated genomes of the two main subspecies of the button mushroom Agaricus bisporus reveal especially polymorphic chromosome ends.</title>
        <authorList>
            <person name="Sonnenberg A.S.M."/>
            <person name="Sedaghat-Telgerd N."/>
            <person name="Lavrijssen B."/>
            <person name="Ohm R.A."/>
            <person name="Hendrickx P.M."/>
            <person name="Scholtmeijer K."/>
            <person name="Baars J.J.P."/>
            <person name="van Peer A."/>
        </authorList>
    </citation>
    <scope>NUCLEOTIDE SEQUENCE [LARGE SCALE GENOMIC DNA]</scope>
    <source>
        <strain evidence="4 5">H119_p4</strain>
    </source>
</reference>
<accession>A0A8H7C876</accession>
<dbReference type="InterPro" id="IPR002347">
    <property type="entry name" value="SDR_fam"/>
</dbReference>
<gene>
    <name evidence="4" type="ORF">Agabi119p4_7499</name>
</gene>
<dbReference type="Gene3D" id="3.40.50.720">
    <property type="entry name" value="NAD(P)-binding Rossmann-like Domain"/>
    <property type="match status" value="1"/>
</dbReference>
<dbReference type="PANTHER" id="PTHR43008">
    <property type="entry name" value="BENZIL REDUCTASE"/>
    <property type="match status" value="1"/>
</dbReference>
<proteinExistence type="inferred from homology"/>
<sequence length="227" mass="24383">MSTTKRIVLVTGGNAGIGLALCKLIASKGHKVWLAARNPVAGEEAAAKLRQENLDVKTVKLDVTDLSTIVAAKELIEKEDGKLDVLVNNAGIGDLDKDQNALTVDLQLIRRAFETNFYGMIQTTQTFVPIIRKAASAAGHAVILNVASDMASNSHQAKPDSQLHFVAYNTSKAAANSYTIALSHELRQHNIKVNAVSPGYTSTKLNFFGQDGKDVTGQFMSDSGSEW</sequence>
<dbReference type="PRINTS" id="PR00081">
    <property type="entry name" value="GDHRDH"/>
</dbReference>
<dbReference type="GO" id="GO:0016616">
    <property type="term" value="F:oxidoreductase activity, acting on the CH-OH group of donors, NAD or NADP as acceptor"/>
    <property type="evidence" value="ECO:0007669"/>
    <property type="project" value="UniProtKB-ARBA"/>
</dbReference>
<dbReference type="PANTHER" id="PTHR43008:SF7">
    <property type="entry name" value="SHORT CHAIN DEHYDROGENASE_REDUCTASE (AFU_ORTHOLOGUE AFUA_2G00830)"/>
    <property type="match status" value="1"/>
</dbReference>